<gene>
    <name evidence="2" type="primary">Contig4813.g5139</name>
    <name evidence="2" type="ORF">STYLEM_10377</name>
</gene>
<organism evidence="2 3">
    <name type="scientific">Stylonychia lemnae</name>
    <name type="common">Ciliate</name>
    <dbReference type="NCBI Taxonomy" id="5949"/>
    <lineage>
        <taxon>Eukaryota</taxon>
        <taxon>Sar</taxon>
        <taxon>Alveolata</taxon>
        <taxon>Ciliophora</taxon>
        <taxon>Intramacronucleata</taxon>
        <taxon>Spirotrichea</taxon>
        <taxon>Stichotrichia</taxon>
        <taxon>Sporadotrichida</taxon>
        <taxon>Oxytrichidae</taxon>
        <taxon>Stylonychinae</taxon>
        <taxon>Stylonychia</taxon>
    </lineage>
</organism>
<feature type="compositionally biased region" description="Polar residues" evidence="1">
    <location>
        <begin position="299"/>
        <end position="324"/>
    </location>
</feature>
<feature type="compositionally biased region" description="Polar residues" evidence="1">
    <location>
        <begin position="118"/>
        <end position="127"/>
    </location>
</feature>
<dbReference type="EMBL" id="CCKQ01009858">
    <property type="protein sequence ID" value="CDW81362.1"/>
    <property type="molecule type" value="Genomic_DNA"/>
</dbReference>
<reference evidence="2 3" key="1">
    <citation type="submission" date="2014-06" db="EMBL/GenBank/DDBJ databases">
        <authorList>
            <person name="Swart Estienne"/>
        </authorList>
    </citation>
    <scope>NUCLEOTIDE SEQUENCE [LARGE SCALE GENOMIC DNA]</scope>
    <source>
        <strain evidence="2 3">130c</strain>
    </source>
</reference>
<keyword evidence="3" id="KW-1185">Reference proteome</keyword>
<dbReference type="InParanoid" id="A0A078AIQ2"/>
<accession>A0A078AIQ2</accession>
<dbReference type="Proteomes" id="UP000039865">
    <property type="component" value="Unassembled WGS sequence"/>
</dbReference>
<evidence type="ECO:0000313" key="2">
    <source>
        <dbReference type="EMBL" id="CDW81362.1"/>
    </source>
</evidence>
<proteinExistence type="predicted"/>
<feature type="region of interest" description="Disordered" evidence="1">
    <location>
        <begin position="116"/>
        <end position="137"/>
    </location>
</feature>
<evidence type="ECO:0000256" key="1">
    <source>
        <dbReference type="SAM" id="MobiDB-lite"/>
    </source>
</evidence>
<name>A0A078AIQ2_STYLE</name>
<feature type="region of interest" description="Disordered" evidence="1">
    <location>
        <begin position="299"/>
        <end position="331"/>
    </location>
</feature>
<evidence type="ECO:0000313" key="3">
    <source>
        <dbReference type="Proteomes" id="UP000039865"/>
    </source>
</evidence>
<dbReference type="AlphaFoldDB" id="A0A078AIQ2"/>
<protein>
    <submittedName>
        <fullName evidence="2">Uncharacterized protein</fullName>
    </submittedName>
</protein>
<sequence length="545" mass="62279">MDLQQSLKNEFTPKQKKQAFSIAHQKQQYLDQSHLYQSPKSINKGHQNFNQHQSSLNNQFNATQKLPPGIPGAQSYSFVNGSTHHNLNQPNPPLGMYPPLIQISQPPLHSKKAKKQKNTMPSATIQQNHHKTDDEAEKTPLINSHKKYKEKAIKLKQKSIDAYPGENHITQRQQKSLADYDGNYPQNRSRLNMDVEQYNFLKENLRKNHNRQLKIVDEQLKGGPTSRVNGSIDGNMIGISTEVSMNGSIKFKSNSFIHNANDQKSKNSMKLQDYEKIYKYTVQNGISTLDQSIESHDYNQSFQDSPNNKYSINKNSTSLSNNPPMTHRGKAKNFEDVNPQQLALQSNNTQSQKYFSQDQEPIINSNAASNQNSLVLPQVDKRQIIKNSANSEMISRKLFSSTYEKISHDNITSVNNKKEIKSLKQNRNRSDLSKLSNEIKSQLDLGLRHIQGLSLSIMRNKKLLKKLEENNPNSDVVIQRRILNSDSLVYHQNPLTKQLEQERRIIHNHLSTTNNWYLISMKNQNQSGLMETVAKSASACLSSCY</sequence>